<dbReference type="OrthoDB" id="9045614at2759"/>
<feature type="compositionally biased region" description="Basic and acidic residues" evidence="1">
    <location>
        <begin position="616"/>
        <end position="629"/>
    </location>
</feature>
<proteinExistence type="predicted"/>
<feature type="compositionally biased region" description="Polar residues" evidence="1">
    <location>
        <begin position="597"/>
        <end position="615"/>
    </location>
</feature>
<evidence type="ECO:0008006" key="4">
    <source>
        <dbReference type="Google" id="ProtNLM"/>
    </source>
</evidence>
<feature type="region of interest" description="Disordered" evidence="1">
    <location>
        <begin position="231"/>
        <end position="253"/>
    </location>
</feature>
<evidence type="ECO:0000256" key="1">
    <source>
        <dbReference type="SAM" id="MobiDB-lite"/>
    </source>
</evidence>
<dbReference type="EMBL" id="JAHKSW010000020">
    <property type="protein sequence ID" value="KAG7319689.1"/>
    <property type="molecule type" value="Genomic_DNA"/>
</dbReference>
<feature type="compositionally biased region" description="Polar residues" evidence="1">
    <location>
        <begin position="231"/>
        <end position="247"/>
    </location>
</feature>
<organism evidence="2 3">
    <name type="scientific">Hemibagrus wyckioides</name>
    <dbReference type="NCBI Taxonomy" id="337641"/>
    <lineage>
        <taxon>Eukaryota</taxon>
        <taxon>Metazoa</taxon>
        <taxon>Chordata</taxon>
        <taxon>Craniata</taxon>
        <taxon>Vertebrata</taxon>
        <taxon>Euteleostomi</taxon>
        <taxon>Actinopterygii</taxon>
        <taxon>Neopterygii</taxon>
        <taxon>Teleostei</taxon>
        <taxon>Ostariophysi</taxon>
        <taxon>Siluriformes</taxon>
        <taxon>Bagridae</taxon>
        <taxon>Hemibagrus</taxon>
    </lineage>
</organism>
<dbReference type="InterPro" id="IPR052655">
    <property type="entry name" value="AKNA_Centrosome-Trans_reg"/>
</dbReference>
<comment type="caution">
    <text evidence="2">The sequence shown here is derived from an EMBL/GenBank/DDBJ whole genome shotgun (WGS) entry which is preliminary data.</text>
</comment>
<feature type="compositionally biased region" description="Low complexity" evidence="1">
    <location>
        <begin position="10"/>
        <end position="20"/>
    </location>
</feature>
<sequence>MCVSHDLAVSSENSGLSGSSKAVEDSSKSPSSISSQYRHYGNISDVQGNEMKVSASQPDRQPKQTRWTHEDDNTSDDDQEELPYDDELYRHVTHCSNSLRQNSNSPFNLIKKSNHCPDAFNTLRKDAKLPGCDISKTSGSVFEQKHHQTSIPDFLLRHFSYDELFNSSRLIEAETMPEVSLMDSLSETMRRASPNPHTNTGKHSVKINTSFLDPNRSERFTALDLTNLKTETAETGTHKNNNSDKVVNQSDSSENFNSNSFSHVYSSPGAVLMVTEDEVGDVENNVKQSYSSSPPDLHKVDIQTVKCSLGRTLSFSELKYGQRQVYYPQPDFSNVAPKVKFPKRNDVAKPACDSAMTRAQKTTGILSKVPSPCKADVISRVLEDFDLKSEKPIIFKDEMTHSSFHQDLQTQTTGPTFSNIWGKKEDIRQTEDNVRSVPHTFESTKAGLDEEKRNRNWSSVSEQKSPNEGYRLTIELKDIINQFMAQVEEFKICLNNMSLSVEEQQMVFKSLLEVQDQLEQNYMTKKEEHRALEMQNYMGLKRNIGTFDHDRLLEGEIFQLSMYLEDIKEQIDRNAYFVLSPSPTSTTPSLPPHGQHIPSSSVQPALQKESVSSKSRLMDKEEESYKDGYEVPGAVDSPPSCPRENSFSIYNKMSCIAREDENGSARVSEEEDNYKGIQTQLSNSVSPQHQSTPSRCFDKDCYSTKDWISSDTEHSKRKGADSGASDDNEVPDVFILSHRCPTNKISHALNNSFPVSLENLSLDTSQSRQGNNYWRATTFTGLNTIGNNASSGLPNHSRKNRNTGYMKPSSNLPSGFKVQDQQSEPGVTKIRCPFQSDSALLPSIFYFYKASTLSTYPSRTGCGVHRVKEEALNQTIDETLDAALMMKQVTDHMAKTLSSDLAMAQLYRKLREMA</sequence>
<dbReference type="PANTHER" id="PTHR21510:SF16">
    <property type="entry name" value="PROTEIN AKNAD1"/>
    <property type="match status" value="1"/>
</dbReference>
<protein>
    <recommendedName>
        <fullName evidence="4">Protein AKNAD1</fullName>
    </recommendedName>
</protein>
<feature type="region of interest" description="Disordered" evidence="1">
    <location>
        <begin position="1"/>
        <end position="82"/>
    </location>
</feature>
<gene>
    <name evidence="2" type="ORF">KOW79_016832</name>
</gene>
<feature type="region of interest" description="Disordered" evidence="1">
    <location>
        <begin position="444"/>
        <end position="464"/>
    </location>
</feature>
<feature type="compositionally biased region" description="Basic and acidic residues" evidence="1">
    <location>
        <begin position="711"/>
        <end position="720"/>
    </location>
</feature>
<name>A0A9D3NC26_9TELE</name>
<feature type="region of interest" description="Disordered" evidence="1">
    <location>
        <begin position="710"/>
        <end position="729"/>
    </location>
</feature>
<dbReference type="PANTHER" id="PTHR21510">
    <property type="entry name" value="AKNA DOMAIN-CONTAINING PROTEIN"/>
    <property type="match status" value="1"/>
</dbReference>
<feature type="region of interest" description="Disordered" evidence="1">
    <location>
        <begin position="582"/>
        <end position="642"/>
    </location>
</feature>
<dbReference type="AlphaFoldDB" id="A0A9D3NC26"/>
<evidence type="ECO:0000313" key="3">
    <source>
        <dbReference type="Proteomes" id="UP000824219"/>
    </source>
</evidence>
<keyword evidence="3" id="KW-1185">Reference proteome</keyword>
<evidence type="ECO:0000313" key="2">
    <source>
        <dbReference type="EMBL" id="KAG7319689.1"/>
    </source>
</evidence>
<accession>A0A9D3NC26</accession>
<dbReference type="Proteomes" id="UP000824219">
    <property type="component" value="Linkage Group LG20"/>
</dbReference>
<feature type="compositionally biased region" description="Acidic residues" evidence="1">
    <location>
        <begin position="73"/>
        <end position="82"/>
    </location>
</feature>
<feature type="compositionally biased region" description="Polar residues" evidence="1">
    <location>
        <begin position="808"/>
        <end position="822"/>
    </location>
</feature>
<reference evidence="2 3" key="1">
    <citation type="submission" date="2021-06" db="EMBL/GenBank/DDBJ databases">
        <title>Chromosome-level genome assembly of the red-tail catfish (Hemibagrus wyckioides).</title>
        <authorList>
            <person name="Shao F."/>
        </authorList>
    </citation>
    <scope>NUCLEOTIDE SEQUENCE [LARGE SCALE GENOMIC DNA]</scope>
    <source>
        <strain evidence="2">EC202008001</strain>
        <tissue evidence="2">Blood</tissue>
    </source>
</reference>
<feature type="region of interest" description="Disordered" evidence="1">
    <location>
        <begin position="787"/>
        <end position="822"/>
    </location>
</feature>